<comment type="caution">
    <text evidence="1">The sequence shown here is derived from an EMBL/GenBank/DDBJ whole genome shotgun (WGS) entry which is preliminary data.</text>
</comment>
<evidence type="ECO:0000313" key="1">
    <source>
        <dbReference type="EMBL" id="MXQ94271.1"/>
    </source>
</evidence>
<proteinExistence type="predicted"/>
<dbReference type="AlphaFoldDB" id="A0A6B0RYG6"/>
<reference evidence="1" key="1">
    <citation type="submission" date="2019-10" db="EMBL/GenBank/DDBJ databases">
        <title>The sequence and de novo assembly of the wild yak genome.</title>
        <authorList>
            <person name="Liu Y."/>
        </authorList>
    </citation>
    <scope>NUCLEOTIDE SEQUENCE [LARGE SCALE GENOMIC DNA]</scope>
    <source>
        <strain evidence="1">WY2019</strain>
    </source>
</reference>
<dbReference type="EMBL" id="VBQZ03000108">
    <property type="protein sequence ID" value="MXQ94271.1"/>
    <property type="molecule type" value="Genomic_DNA"/>
</dbReference>
<sequence length="76" mass="8022">MFEDSGRVLGRYPSCVNQAHPGLKPTVYLQGCQDCCQPHAHLSAHPLRSPGPPPPPSSCTVLPTLAVCSPTEGICI</sequence>
<protein>
    <submittedName>
        <fullName evidence="1">Uncharacterized protein</fullName>
    </submittedName>
</protein>
<organism evidence="1 2">
    <name type="scientific">Bos mutus</name>
    <name type="common">wild yak</name>
    <dbReference type="NCBI Taxonomy" id="72004"/>
    <lineage>
        <taxon>Eukaryota</taxon>
        <taxon>Metazoa</taxon>
        <taxon>Chordata</taxon>
        <taxon>Craniata</taxon>
        <taxon>Vertebrata</taxon>
        <taxon>Euteleostomi</taxon>
        <taxon>Mammalia</taxon>
        <taxon>Eutheria</taxon>
        <taxon>Laurasiatheria</taxon>
        <taxon>Artiodactyla</taxon>
        <taxon>Ruminantia</taxon>
        <taxon>Pecora</taxon>
        <taxon>Bovidae</taxon>
        <taxon>Bovinae</taxon>
        <taxon>Bos</taxon>
    </lineage>
</organism>
<name>A0A6B0RYG6_9CETA</name>
<keyword evidence="2" id="KW-1185">Reference proteome</keyword>
<evidence type="ECO:0000313" key="2">
    <source>
        <dbReference type="Proteomes" id="UP000322234"/>
    </source>
</evidence>
<gene>
    <name evidence="1" type="ORF">E5288_WYG007323</name>
</gene>
<accession>A0A6B0RYG6</accession>
<dbReference type="Proteomes" id="UP000322234">
    <property type="component" value="Unassembled WGS sequence"/>
</dbReference>